<feature type="compositionally biased region" description="Basic and acidic residues" evidence="2">
    <location>
        <begin position="883"/>
        <end position="909"/>
    </location>
</feature>
<feature type="compositionally biased region" description="Acidic residues" evidence="2">
    <location>
        <begin position="841"/>
        <end position="853"/>
    </location>
</feature>
<feature type="region of interest" description="Disordered" evidence="2">
    <location>
        <begin position="792"/>
        <end position="1055"/>
    </location>
</feature>
<dbReference type="EMBL" id="ML992673">
    <property type="protein sequence ID" value="KAF2212437.1"/>
    <property type="molecule type" value="Genomic_DNA"/>
</dbReference>
<dbReference type="PANTHER" id="PTHR18867:SF12">
    <property type="entry name" value="DNA REPAIR PROTEIN RAD50"/>
    <property type="match status" value="1"/>
</dbReference>
<proteinExistence type="predicted"/>
<evidence type="ECO:0000256" key="1">
    <source>
        <dbReference type="SAM" id="Coils"/>
    </source>
</evidence>
<dbReference type="GO" id="GO:0003691">
    <property type="term" value="F:double-stranded telomeric DNA binding"/>
    <property type="evidence" value="ECO:0007669"/>
    <property type="project" value="TreeGrafter"/>
</dbReference>
<feature type="compositionally biased region" description="Basic and acidic residues" evidence="2">
    <location>
        <begin position="494"/>
        <end position="504"/>
    </location>
</feature>
<feature type="compositionally biased region" description="Low complexity" evidence="2">
    <location>
        <begin position="1044"/>
        <end position="1055"/>
    </location>
</feature>
<dbReference type="GO" id="GO:0030870">
    <property type="term" value="C:Mre11 complex"/>
    <property type="evidence" value="ECO:0007669"/>
    <property type="project" value="TreeGrafter"/>
</dbReference>
<organism evidence="4 5">
    <name type="scientific">Cercospora zeae-maydis SCOH1-5</name>
    <dbReference type="NCBI Taxonomy" id="717836"/>
    <lineage>
        <taxon>Eukaryota</taxon>
        <taxon>Fungi</taxon>
        <taxon>Dikarya</taxon>
        <taxon>Ascomycota</taxon>
        <taxon>Pezizomycotina</taxon>
        <taxon>Dothideomycetes</taxon>
        <taxon>Dothideomycetidae</taxon>
        <taxon>Mycosphaerellales</taxon>
        <taxon>Mycosphaerellaceae</taxon>
        <taxon>Cercospora</taxon>
    </lineage>
</organism>
<keyword evidence="3" id="KW-0472">Membrane</keyword>
<keyword evidence="3" id="KW-0812">Transmembrane</keyword>
<dbReference type="PANTHER" id="PTHR18867">
    <property type="entry name" value="RAD50"/>
    <property type="match status" value="1"/>
</dbReference>
<sequence>MLPGVHTALACIISIIAFILQDAHHSSRMMSENIPTLPPLPSPREVAPALDIDVAATAFIESLPTARPPVHDGLILNSESPWFPFVSFGILISLILLFVAIGWFTAPSFTGDAIEQEYRLHNGDIKDQKHKQRRAREKLHDKFVMTARDLLHIPQVEDEHLLERLHAAVASISQSVTDAKQSEADANAATQKAQKDLSSAQADFDTLAAMEDNIIEECNKAQRDKLELSGEKEKLAQAHGALQQETDLLRKALETTRQELTDQTTPLKSDVAHWRGLAEAGAPLRERLTKSFASERKALEEQLKKAKAEYDLLDKVLSKKGSELNHERSANDDLTKELDSAQNDLRSLDAELSAAQERIEELTKQMGADGTELKRGKSELQSVQGELSRAQEALDSVSARSAELTKKNKELKEQAREAKECADRKVEEVHEQHMRMGQELSAAQNELESLRKENSELRDRQQLQVQQPQELQELKDEVEKLRSELLESGMEKEFAESGLEEAREQLASARKANPEAKDLSELMDQLKALKKKCRSSEKALEEKESAHHALGRESSRYKQQAKHDSERANDLQSAKTRLESEKSELLKACKKVELDLKSSKTSVNRLRGELEAAHKSLQPAKEAFSGAQQRVKQLETENARLKDDSKMQKQLDAKQAELDKVMENNKIGNMRYRELQKANKDLDELNKRLKREAVNPKAVEDLQKLEAQLQQERNHHTVHLERERQLYLKKAADLENRPAQIQIAELRKIVQEQLKAIDAATSTSEQLANKLGSIYLSLKYGKFWLDRCRNRHASTNSGNGDDDDQKPDDGGDGQDDGKDGDEPEEHGGGNGDKSTEKNEESDGPQPEDGDESEEHGGENGDKSTEKNEESDGPQPEEGEDEDARGKLGDEYDHGTSHDNDAGDNAVEHRPKGKTTRGTRGNLSEQKKRREKKKKQEIQAAKALQQSPEPASTTPAMNPGATPFSYKAPSTTAQTSEPASSTPSSSSWSATVSLPFATPTNGNIPRAQRLPVASTQLNVPTQAPQYQLPSFAQLLNTQPQPPSQPRQFPFPQGHGR</sequence>
<dbReference type="GO" id="GO:0007004">
    <property type="term" value="P:telomere maintenance via telomerase"/>
    <property type="evidence" value="ECO:0007669"/>
    <property type="project" value="TreeGrafter"/>
</dbReference>
<feature type="compositionally biased region" description="Low complexity" evidence="2">
    <location>
        <begin position="967"/>
        <end position="994"/>
    </location>
</feature>
<feature type="compositionally biased region" description="Basic and acidic residues" evidence="2">
    <location>
        <begin position="537"/>
        <end position="569"/>
    </location>
</feature>
<dbReference type="GO" id="GO:0000794">
    <property type="term" value="C:condensed nuclear chromosome"/>
    <property type="evidence" value="ECO:0007669"/>
    <property type="project" value="TreeGrafter"/>
</dbReference>
<protein>
    <submittedName>
        <fullName evidence="4">Uncharacterized protein</fullName>
    </submittedName>
</protein>
<dbReference type="GO" id="GO:0000722">
    <property type="term" value="P:telomere maintenance via recombination"/>
    <property type="evidence" value="ECO:0007669"/>
    <property type="project" value="TreeGrafter"/>
</dbReference>
<feature type="compositionally biased region" description="Basic and acidic residues" evidence="2">
    <location>
        <begin position="854"/>
        <end position="869"/>
    </location>
</feature>
<feature type="transmembrane region" description="Helical" evidence="3">
    <location>
        <begin position="6"/>
        <end position="23"/>
    </location>
</feature>
<feature type="compositionally biased region" description="Polar residues" evidence="2">
    <location>
        <begin position="1012"/>
        <end position="1036"/>
    </location>
</feature>
<feature type="compositionally biased region" description="Acidic residues" evidence="2">
    <location>
        <begin position="870"/>
        <end position="882"/>
    </location>
</feature>
<evidence type="ECO:0000313" key="5">
    <source>
        <dbReference type="Proteomes" id="UP000799539"/>
    </source>
</evidence>
<dbReference type="OrthoDB" id="3650353at2759"/>
<keyword evidence="3" id="KW-1133">Transmembrane helix</keyword>
<evidence type="ECO:0000256" key="3">
    <source>
        <dbReference type="SAM" id="Phobius"/>
    </source>
</evidence>
<dbReference type="Gene3D" id="1.10.287.1490">
    <property type="match status" value="1"/>
</dbReference>
<feature type="compositionally biased region" description="Polar residues" evidence="2">
    <location>
        <begin position="943"/>
        <end position="955"/>
    </location>
</feature>
<dbReference type="GO" id="GO:0006302">
    <property type="term" value="P:double-strand break repair"/>
    <property type="evidence" value="ECO:0007669"/>
    <property type="project" value="TreeGrafter"/>
</dbReference>
<dbReference type="AlphaFoldDB" id="A0A6A6FG67"/>
<feature type="transmembrane region" description="Helical" evidence="3">
    <location>
        <begin position="82"/>
        <end position="104"/>
    </location>
</feature>
<feature type="region of interest" description="Disordered" evidence="2">
    <location>
        <begin position="537"/>
        <end position="575"/>
    </location>
</feature>
<dbReference type="GO" id="GO:0043047">
    <property type="term" value="F:single-stranded telomeric DNA binding"/>
    <property type="evidence" value="ECO:0007669"/>
    <property type="project" value="TreeGrafter"/>
</dbReference>
<accession>A0A6A6FG67</accession>
<feature type="coiled-coil region" evidence="1">
    <location>
        <begin position="624"/>
        <end position="737"/>
    </location>
</feature>
<name>A0A6A6FG67_9PEZI</name>
<dbReference type="GO" id="GO:0070192">
    <property type="term" value="P:chromosome organization involved in meiotic cell cycle"/>
    <property type="evidence" value="ECO:0007669"/>
    <property type="project" value="TreeGrafter"/>
</dbReference>
<feature type="region of interest" description="Disordered" evidence="2">
    <location>
        <begin position="494"/>
        <end position="518"/>
    </location>
</feature>
<evidence type="ECO:0000313" key="4">
    <source>
        <dbReference type="EMBL" id="KAF2212437.1"/>
    </source>
</evidence>
<keyword evidence="5" id="KW-1185">Reference proteome</keyword>
<reference evidence="4" key="1">
    <citation type="journal article" date="2020" name="Stud. Mycol.">
        <title>101 Dothideomycetes genomes: a test case for predicting lifestyles and emergence of pathogens.</title>
        <authorList>
            <person name="Haridas S."/>
            <person name="Albert R."/>
            <person name="Binder M."/>
            <person name="Bloem J."/>
            <person name="Labutti K."/>
            <person name="Salamov A."/>
            <person name="Andreopoulos B."/>
            <person name="Baker S."/>
            <person name="Barry K."/>
            <person name="Bills G."/>
            <person name="Bluhm B."/>
            <person name="Cannon C."/>
            <person name="Castanera R."/>
            <person name="Culley D."/>
            <person name="Daum C."/>
            <person name="Ezra D."/>
            <person name="Gonzalez J."/>
            <person name="Henrissat B."/>
            <person name="Kuo A."/>
            <person name="Liang C."/>
            <person name="Lipzen A."/>
            <person name="Lutzoni F."/>
            <person name="Magnuson J."/>
            <person name="Mondo S."/>
            <person name="Nolan M."/>
            <person name="Ohm R."/>
            <person name="Pangilinan J."/>
            <person name="Park H.-J."/>
            <person name="Ramirez L."/>
            <person name="Alfaro M."/>
            <person name="Sun H."/>
            <person name="Tritt A."/>
            <person name="Yoshinaga Y."/>
            <person name="Zwiers L.-H."/>
            <person name="Turgeon B."/>
            <person name="Goodwin S."/>
            <person name="Spatafora J."/>
            <person name="Crous P."/>
            <person name="Grigoriev I."/>
        </authorList>
    </citation>
    <scope>NUCLEOTIDE SEQUENCE</scope>
    <source>
        <strain evidence="4">SCOH1-5</strain>
    </source>
</reference>
<feature type="compositionally biased region" description="Acidic residues" evidence="2">
    <location>
        <begin position="800"/>
        <end position="824"/>
    </location>
</feature>
<gene>
    <name evidence="4" type="ORF">CERZMDRAFT_97708</name>
</gene>
<dbReference type="GO" id="GO:0051880">
    <property type="term" value="F:G-quadruplex DNA binding"/>
    <property type="evidence" value="ECO:0007669"/>
    <property type="project" value="TreeGrafter"/>
</dbReference>
<dbReference type="Proteomes" id="UP000799539">
    <property type="component" value="Unassembled WGS sequence"/>
</dbReference>
<feature type="region of interest" description="Disordered" evidence="2">
    <location>
        <begin position="364"/>
        <end position="402"/>
    </location>
</feature>
<keyword evidence="1" id="KW-0175">Coiled coil</keyword>
<evidence type="ECO:0000256" key="2">
    <source>
        <dbReference type="SAM" id="MobiDB-lite"/>
    </source>
</evidence>